<dbReference type="VEuPathDB" id="FungiDB:AeMF1_011523"/>
<dbReference type="SUPFAM" id="SSF48403">
    <property type="entry name" value="Ankyrin repeat"/>
    <property type="match status" value="1"/>
</dbReference>
<evidence type="ECO:0000313" key="2">
    <source>
        <dbReference type="Proteomes" id="UP000481153"/>
    </source>
</evidence>
<accession>A0A6G0WIT4</accession>
<dbReference type="OrthoDB" id="64315at2759"/>
<name>A0A6G0WIT4_9STRA</name>
<organism evidence="1 2">
    <name type="scientific">Aphanomyces euteiches</name>
    <dbReference type="NCBI Taxonomy" id="100861"/>
    <lineage>
        <taxon>Eukaryota</taxon>
        <taxon>Sar</taxon>
        <taxon>Stramenopiles</taxon>
        <taxon>Oomycota</taxon>
        <taxon>Saprolegniomycetes</taxon>
        <taxon>Saprolegniales</taxon>
        <taxon>Verrucalvaceae</taxon>
        <taxon>Aphanomyces</taxon>
    </lineage>
</organism>
<keyword evidence="2" id="KW-1185">Reference proteome</keyword>
<dbReference type="Gene3D" id="1.25.40.20">
    <property type="entry name" value="Ankyrin repeat-containing domain"/>
    <property type="match status" value="1"/>
</dbReference>
<dbReference type="AlphaFoldDB" id="A0A6G0WIT4"/>
<reference evidence="1 2" key="1">
    <citation type="submission" date="2019-07" db="EMBL/GenBank/DDBJ databases">
        <title>Genomics analysis of Aphanomyces spp. identifies a new class of oomycete effector associated with host adaptation.</title>
        <authorList>
            <person name="Gaulin E."/>
        </authorList>
    </citation>
    <scope>NUCLEOTIDE SEQUENCE [LARGE SCALE GENOMIC DNA]</scope>
    <source>
        <strain evidence="1 2">ATCC 201684</strain>
    </source>
</reference>
<protein>
    <recommendedName>
        <fullName evidence="3">Ankyrin repeat protein</fullName>
    </recommendedName>
</protein>
<dbReference type="InterPro" id="IPR036770">
    <property type="entry name" value="Ankyrin_rpt-contain_sf"/>
</dbReference>
<evidence type="ECO:0000313" key="1">
    <source>
        <dbReference type="EMBL" id="KAF0727113.1"/>
    </source>
</evidence>
<dbReference type="Proteomes" id="UP000481153">
    <property type="component" value="Unassembled WGS sequence"/>
</dbReference>
<evidence type="ECO:0008006" key="3">
    <source>
        <dbReference type="Google" id="ProtNLM"/>
    </source>
</evidence>
<sequence length="145" mass="17174">MERYREWQHVRETAFPSGLRFLQYTLPERYGTVAAFHNSLHVFAGYSLFLNAFQPDIRFPLHIAIVEGKLKIVSRWIACCGLHWVTPDAFLLAARYNHVDIMEWLVDRKLVRLKTRVRQRARELAAIHGHKPVLSFLSRDRQYKK</sequence>
<proteinExistence type="predicted"/>
<comment type="caution">
    <text evidence="1">The sequence shown here is derived from an EMBL/GenBank/DDBJ whole genome shotgun (WGS) entry which is preliminary data.</text>
</comment>
<gene>
    <name evidence="1" type="ORF">Ae201684_014849</name>
</gene>
<dbReference type="EMBL" id="VJMJ01000202">
    <property type="protein sequence ID" value="KAF0727113.1"/>
    <property type="molecule type" value="Genomic_DNA"/>
</dbReference>